<protein>
    <submittedName>
        <fullName evidence="2">Uncharacterized protein</fullName>
    </submittedName>
</protein>
<accession>A0A166CL18</accession>
<dbReference type="EMBL" id="KV428081">
    <property type="protein sequence ID" value="KZT37577.1"/>
    <property type="molecule type" value="Genomic_DNA"/>
</dbReference>
<sequence>MSSRSYHPVPSRREDMNQMTRERQSRRYASGLQKNMYKATHRRSACEDLTFHGLLDPHQENLGEGTEEWMSLMMPCKCPTLRSAYSEDNRTEDRVCVCVTAIVSFTRTAGASSTMTAGGGGGGGVLTAMGSPIGTTGGGGGV</sequence>
<gene>
    <name evidence="2" type="ORF">SISSUDRAFT_837554</name>
</gene>
<dbReference type="AlphaFoldDB" id="A0A166CL18"/>
<proteinExistence type="predicted"/>
<keyword evidence="3" id="KW-1185">Reference proteome</keyword>
<feature type="compositionally biased region" description="Basic and acidic residues" evidence="1">
    <location>
        <begin position="11"/>
        <end position="25"/>
    </location>
</feature>
<reference evidence="2 3" key="1">
    <citation type="journal article" date="2016" name="Mol. Biol. Evol.">
        <title>Comparative Genomics of Early-Diverging Mushroom-Forming Fungi Provides Insights into the Origins of Lignocellulose Decay Capabilities.</title>
        <authorList>
            <person name="Nagy L.G."/>
            <person name="Riley R."/>
            <person name="Tritt A."/>
            <person name="Adam C."/>
            <person name="Daum C."/>
            <person name="Floudas D."/>
            <person name="Sun H."/>
            <person name="Yadav J.S."/>
            <person name="Pangilinan J."/>
            <person name="Larsson K.H."/>
            <person name="Matsuura K."/>
            <person name="Barry K."/>
            <person name="Labutti K."/>
            <person name="Kuo R."/>
            <person name="Ohm R.A."/>
            <person name="Bhattacharya S.S."/>
            <person name="Shirouzu T."/>
            <person name="Yoshinaga Y."/>
            <person name="Martin F.M."/>
            <person name="Grigoriev I.V."/>
            <person name="Hibbett D.S."/>
        </authorList>
    </citation>
    <scope>NUCLEOTIDE SEQUENCE [LARGE SCALE GENOMIC DNA]</scope>
    <source>
        <strain evidence="2 3">HHB10207 ss-3</strain>
    </source>
</reference>
<dbReference type="Proteomes" id="UP000076798">
    <property type="component" value="Unassembled WGS sequence"/>
</dbReference>
<evidence type="ECO:0000256" key="1">
    <source>
        <dbReference type="SAM" id="MobiDB-lite"/>
    </source>
</evidence>
<evidence type="ECO:0000313" key="3">
    <source>
        <dbReference type="Proteomes" id="UP000076798"/>
    </source>
</evidence>
<organism evidence="2 3">
    <name type="scientific">Sistotremastrum suecicum HHB10207 ss-3</name>
    <dbReference type="NCBI Taxonomy" id="1314776"/>
    <lineage>
        <taxon>Eukaryota</taxon>
        <taxon>Fungi</taxon>
        <taxon>Dikarya</taxon>
        <taxon>Basidiomycota</taxon>
        <taxon>Agaricomycotina</taxon>
        <taxon>Agaricomycetes</taxon>
        <taxon>Sistotremastrales</taxon>
        <taxon>Sistotremastraceae</taxon>
        <taxon>Sistotremastrum</taxon>
    </lineage>
</organism>
<feature type="region of interest" description="Disordered" evidence="1">
    <location>
        <begin position="1"/>
        <end position="27"/>
    </location>
</feature>
<name>A0A166CL18_9AGAM</name>
<evidence type="ECO:0000313" key="2">
    <source>
        <dbReference type="EMBL" id="KZT37577.1"/>
    </source>
</evidence>